<dbReference type="PANTHER" id="PTHR22878">
    <property type="entry name" value="DYNEIN HEAVY CHAIN 6, AXONEMAL-LIKE-RELATED"/>
    <property type="match status" value="1"/>
</dbReference>
<dbReference type="GO" id="GO:0007018">
    <property type="term" value="P:microtubule-based movement"/>
    <property type="evidence" value="ECO:0007669"/>
    <property type="project" value="InterPro"/>
</dbReference>
<evidence type="ECO:0000256" key="15">
    <source>
        <dbReference type="ARBA" id="ARBA00023273"/>
    </source>
</evidence>
<dbReference type="InterPro" id="IPR027417">
    <property type="entry name" value="P-loop_NTPase"/>
</dbReference>
<dbReference type="FunFam" id="3.40.50.300:FF:002141">
    <property type="entry name" value="Dynein heavy chain"/>
    <property type="match status" value="1"/>
</dbReference>
<dbReference type="Pfam" id="PF12777">
    <property type="entry name" value="MT"/>
    <property type="match status" value="1"/>
</dbReference>
<dbReference type="GO" id="GO:0005874">
    <property type="term" value="C:microtubule"/>
    <property type="evidence" value="ECO:0007669"/>
    <property type="project" value="UniProtKB-KW"/>
</dbReference>
<evidence type="ECO:0000313" key="19">
    <source>
        <dbReference type="EMBL" id="CAD5122761.1"/>
    </source>
</evidence>
<dbReference type="InterPro" id="IPR042222">
    <property type="entry name" value="Dynein_2_N"/>
</dbReference>
<proteinExistence type="inferred from homology"/>
<dbReference type="Pfam" id="PF12774">
    <property type="entry name" value="AAA_6"/>
    <property type="match status" value="1"/>
</dbReference>
<protein>
    <submittedName>
        <fullName evidence="19">DgyrCDS11169</fullName>
    </submittedName>
</protein>
<reference evidence="19 20" key="1">
    <citation type="submission" date="2020-08" db="EMBL/GenBank/DDBJ databases">
        <authorList>
            <person name="Hejnol A."/>
        </authorList>
    </citation>
    <scope>NUCLEOTIDE SEQUENCE [LARGE SCALE GENOMIC DNA]</scope>
</reference>
<evidence type="ECO:0000256" key="6">
    <source>
        <dbReference type="ARBA" id="ARBA00022737"/>
    </source>
</evidence>
<keyword evidence="9" id="KW-0282">Flagellum</keyword>
<dbReference type="InterPro" id="IPR035706">
    <property type="entry name" value="AAA_9"/>
</dbReference>
<dbReference type="Pfam" id="PF03028">
    <property type="entry name" value="Dynein_heavy"/>
    <property type="match status" value="1"/>
</dbReference>
<evidence type="ECO:0000313" key="20">
    <source>
        <dbReference type="Proteomes" id="UP000549394"/>
    </source>
</evidence>
<keyword evidence="6" id="KW-0677">Repeat</keyword>
<keyword evidence="11 16" id="KW-0175">Coiled coil</keyword>
<evidence type="ECO:0000256" key="7">
    <source>
        <dbReference type="ARBA" id="ARBA00022741"/>
    </source>
</evidence>
<dbReference type="InterPro" id="IPR042228">
    <property type="entry name" value="Dynein_linker_3"/>
</dbReference>
<dbReference type="Pfam" id="PF17857">
    <property type="entry name" value="AAA_lid_1"/>
    <property type="match status" value="1"/>
</dbReference>
<feature type="coiled-coil region" evidence="16">
    <location>
        <begin position="2866"/>
        <end position="2914"/>
    </location>
</feature>
<dbReference type="GO" id="GO:0008569">
    <property type="term" value="F:minus-end-directed microtubule motor activity"/>
    <property type="evidence" value="ECO:0007669"/>
    <property type="project" value="InterPro"/>
</dbReference>
<dbReference type="InterPro" id="IPR041466">
    <property type="entry name" value="Dynein_AAA5_ext"/>
</dbReference>
<dbReference type="Pfam" id="PF08393">
    <property type="entry name" value="DHC_N2"/>
    <property type="match status" value="1"/>
</dbReference>
<dbReference type="PROSITE" id="PS00018">
    <property type="entry name" value="EF_HAND_1"/>
    <property type="match status" value="1"/>
</dbReference>
<keyword evidence="12" id="KW-0969">Cilium</keyword>
<dbReference type="FunFam" id="3.40.50.300:FF:001328">
    <property type="entry name" value="Dynein heavy chain 6, axonemal"/>
    <property type="match status" value="1"/>
</dbReference>
<dbReference type="Gene3D" id="1.20.920.30">
    <property type="match status" value="1"/>
</dbReference>
<comment type="caution">
    <text evidence="19">The sequence shown here is derived from an EMBL/GenBank/DDBJ whole genome shotgun (WGS) entry which is preliminary data.</text>
</comment>
<dbReference type="InterPro" id="IPR003593">
    <property type="entry name" value="AAA+_ATPase"/>
</dbReference>
<dbReference type="FunFam" id="1.20.1270.280:FF:000037">
    <property type="entry name" value="Dynein, axonemal, heavy chain 7"/>
    <property type="match status" value="1"/>
</dbReference>
<dbReference type="FunFam" id="1.20.920.30:FF:000002">
    <property type="entry name" value="Dynein axonemal heavy chain 3"/>
    <property type="match status" value="1"/>
</dbReference>
<dbReference type="Gene3D" id="1.20.58.1120">
    <property type="match status" value="1"/>
</dbReference>
<evidence type="ECO:0000256" key="11">
    <source>
        <dbReference type="ARBA" id="ARBA00023054"/>
    </source>
</evidence>
<dbReference type="InterPro" id="IPR042219">
    <property type="entry name" value="AAA_lid_11_sf"/>
</dbReference>
<evidence type="ECO:0000256" key="3">
    <source>
        <dbReference type="ARBA" id="ARBA00008887"/>
    </source>
</evidence>
<feature type="region of interest" description="Disordered" evidence="17">
    <location>
        <begin position="69"/>
        <end position="102"/>
    </location>
</feature>
<dbReference type="Gene3D" id="3.40.50.300">
    <property type="entry name" value="P-loop containing nucleotide triphosphate hydrolases"/>
    <property type="match status" value="5"/>
</dbReference>
<evidence type="ECO:0000256" key="5">
    <source>
        <dbReference type="ARBA" id="ARBA00022701"/>
    </source>
</evidence>
<dbReference type="Gene3D" id="1.10.8.1220">
    <property type="match status" value="1"/>
</dbReference>
<dbReference type="InterPro" id="IPR004273">
    <property type="entry name" value="Dynein_heavy_D6_P-loop"/>
</dbReference>
<dbReference type="FunFam" id="1.20.1270.280:FF:000038">
    <property type="entry name" value="AT13908p"/>
    <property type="match status" value="1"/>
</dbReference>
<evidence type="ECO:0000256" key="17">
    <source>
        <dbReference type="SAM" id="MobiDB-lite"/>
    </source>
</evidence>
<evidence type="ECO:0000256" key="14">
    <source>
        <dbReference type="ARBA" id="ARBA00023212"/>
    </source>
</evidence>
<dbReference type="FunFam" id="1.20.920.20:FF:000006">
    <property type="entry name" value="Dynein, axonemal, heavy chain 6"/>
    <property type="match status" value="1"/>
</dbReference>
<dbReference type="FunFam" id="3.40.50.300:FF:000044">
    <property type="entry name" value="Dynein heavy chain 5, axonemal"/>
    <property type="match status" value="1"/>
</dbReference>
<dbReference type="Pfam" id="PF18198">
    <property type="entry name" value="AAA_lid_11"/>
    <property type="match status" value="1"/>
</dbReference>
<dbReference type="FunFam" id="1.10.8.1220:FF:000001">
    <property type="entry name" value="Dynein axonemal heavy chain 5"/>
    <property type="match status" value="1"/>
</dbReference>
<keyword evidence="14" id="KW-0206">Cytoskeleton</keyword>
<dbReference type="Pfam" id="PF12775">
    <property type="entry name" value="AAA_7"/>
    <property type="match status" value="1"/>
</dbReference>
<dbReference type="Gene3D" id="1.10.472.130">
    <property type="match status" value="1"/>
</dbReference>
<dbReference type="InterPro" id="IPR002048">
    <property type="entry name" value="EF_hand_dom"/>
</dbReference>
<dbReference type="EMBL" id="CAJFCJ010000018">
    <property type="protein sequence ID" value="CAD5122761.1"/>
    <property type="molecule type" value="Genomic_DNA"/>
</dbReference>
<comment type="subcellular location">
    <subcellularLocation>
        <location evidence="1">Cell projection</location>
        <location evidence="1">Cilium</location>
        <location evidence="1">Flagellum</location>
    </subcellularLocation>
    <subcellularLocation>
        <location evidence="2">Cytoplasm</location>
        <location evidence="2">Cytoskeleton</location>
        <location evidence="2">Cilium axoneme</location>
    </subcellularLocation>
</comment>
<dbReference type="InterPro" id="IPR013602">
    <property type="entry name" value="Dynein_heavy_linker"/>
</dbReference>
<dbReference type="GO" id="GO:0045505">
    <property type="term" value="F:dynein intermediate chain binding"/>
    <property type="evidence" value="ECO:0007669"/>
    <property type="project" value="InterPro"/>
</dbReference>
<feature type="region of interest" description="Disordered" evidence="17">
    <location>
        <begin position="1"/>
        <end position="48"/>
    </location>
</feature>
<gene>
    <name evidence="19" type="ORF">DGYR_LOCUS10525</name>
</gene>
<feature type="coiled-coil region" evidence="16">
    <location>
        <begin position="656"/>
        <end position="728"/>
    </location>
</feature>
<feature type="coiled-coil region" evidence="16">
    <location>
        <begin position="601"/>
        <end position="628"/>
    </location>
</feature>
<dbReference type="Pfam" id="PF12781">
    <property type="entry name" value="AAA_9"/>
    <property type="match status" value="1"/>
</dbReference>
<dbReference type="InterPro" id="IPR043160">
    <property type="entry name" value="Dynein_C_barrel"/>
</dbReference>
<evidence type="ECO:0000256" key="2">
    <source>
        <dbReference type="ARBA" id="ARBA00004430"/>
    </source>
</evidence>
<dbReference type="GO" id="GO:0005524">
    <property type="term" value="F:ATP binding"/>
    <property type="evidence" value="ECO:0007669"/>
    <property type="project" value="UniProtKB-KW"/>
</dbReference>
<keyword evidence="10" id="KW-0243">Dynein</keyword>
<dbReference type="InterPro" id="IPR041589">
    <property type="entry name" value="DNAH3_AAA_lid_1"/>
</dbReference>
<dbReference type="InterPro" id="IPR041658">
    <property type="entry name" value="AAA_lid_11"/>
</dbReference>
<dbReference type="InterPro" id="IPR018247">
    <property type="entry name" value="EF_Hand_1_Ca_BS"/>
</dbReference>
<dbReference type="FunFam" id="1.10.8.710:FF:000004">
    <property type="entry name" value="Dynein axonemal heavy chain 6"/>
    <property type="match status" value="1"/>
</dbReference>
<dbReference type="InterPro" id="IPR043157">
    <property type="entry name" value="Dynein_AAA1S"/>
</dbReference>
<dbReference type="Pfam" id="PF17852">
    <property type="entry name" value="Dynein_AAA_lid"/>
    <property type="match status" value="1"/>
</dbReference>
<dbReference type="FunFam" id="3.40.50.300:FF:000362">
    <property type="entry name" value="Dynein, axonemal, heavy chain 6"/>
    <property type="match status" value="1"/>
</dbReference>
<dbReference type="FunFam" id="3.10.490.20:FF:000001">
    <property type="entry name" value="dynein heavy chain 7, axonemal"/>
    <property type="match status" value="1"/>
</dbReference>
<dbReference type="GO" id="GO:0051959">
    <property type="term" value="F:dynein light intermediate chain binding"/>
    <property type="evidence" value="ECO:0007669"/>
    <property type="project" value="InterPro"/>
</dbReference>
<evidence type="ECO:0000259" key="18">
    <source>
        <dbReference type="PROSITE" id="PS50222"/>
    </source>
</evidence>
<keyword evidence="15" id="KW-0966">Cell projection</keyword>
<keyword evidence="7" id="KW-0547">Nucleotide-binding</keyword>
<evidence type="ECO:0000256" key="1">
    <source>
        <dbReference type="ARBA" id="ARBA00004230"/>
    </source>
</evidence>
<evidence type="ECO:0000256" key="13">
    <source>
        <dbReference type="ARBA" id="ARBA00023175"/>
    </source>
</evidence>
<dbReference type="FunFam" id="1.20.140.100:FF:000004">
    <property type="entry name" value="Dynein axonemal heavy chain 6"/>
    <property type="match status" value="1"/>
</dbReference>
<keyword evidence="5" id="KW-0493">Microtubule</keyword>
<dbReference type="GO" id="GO:0005858">
    <property type="term" value="C:axonemal dynein complex"/>
    <property type="evidence" value="ECO:0007669"/>
    <property type="project" value="UniProtKB-ARBA"/>
</dbReference>
<keyword evidence="8" id="KW-0067">ATP-binding</keyword>
<dbReference type="Gene3D" id="3.10.490.20">
    <property type="match status" value="1"/>
</dbReference>
<dbReference type="InterPro" id="IPR024317">
    <property type="entry name" value="Dynein_heavy_chain_D4_dom"/>
</dbReference>
<dbReference type="OrthoDB" id="5593012at2759"/>
<organism evidence="19 20">
    <name type="scientific">Dimorphilus gyrociliatus</name>
    <dbReference type="NCBI Taxonomy" id="2664684"/>
    <lineage>
        <taxon>Eukaryota</taxon>
        <taxon>Metazoa</taxon>
        <taxon>Spiralia</taxon>
        <taxon>Lophotrochozoa</taxon>
        <taxon>Annelida</taxon>
        <taxon>Polychaeta</taxon>
        <taxon>Polychaeta incertae sedis</taxon>
        <taxon>Dinophilidae</taxon>
        <taxon>Dimorphilus</taxon>
    </lineage>
</organism>
<dbReference type="PANTHER" id="PTHR22878:SF66">
    <property type="entry name" value="DYNEIN AXONEMAL HEAVY CHAIN 7"/>
    <property type="match status" value="1"/>
</dbReference>
<dbReference type="InterPro" id="IPR026983">
    <property type="entry name" value="DHC"/>
</dbReference>
<dbReference type="Gene3D" id="1.20.140.100">
    <property type="entry name" value="Dynein heavy chain, N-terminal domain 2"/>
    <property type="match status" value="1"/>
</dbReference>
<dbReference type="Gene3D" id="6.10.140.1060">
    <property type="match status" value="1"/>
</dbReference>
<sequence>MASIQPQRKVTKGKGTNDPIKFLPVLPDIRSKPDWQKDPPQFHLYGKIDKTAEEEDRIDLIGEISKSPRRRFLARKPPSTSAANGDTGGSAVPSGGTPRRDRDTFRKALVDIIMQDDGAETTRTTETPNGTEKDILRYYYYIHNGIDTEHVASMDENWLANVLGLVKAELRINHLDLVENLSDEMREDYLLSVKKAIVDFVLKDPREKEDQETENERLPPHRKELLQVPKPWFRSYKEARDIASSDLHVTNPCMMQVLHLWHAPLKKDNVDLTRPFKDLRLVDIGEFQQRTESMELQLFQSLCIRHIESAKDALHKKWLPEVQNIYYQGNKRKLVPSNKDYERLQAFFNCAAALMTQQLQQLALSSISDYTDLLCQPPHSTRAFEHPGFVLRLILEGTKIEYEPKFEDFETVLINVYDVLLKAVTKMPRVETKLYSEWPTDKPTELKPITLEEVVNGHKQNVRDLIAKESIGPIEHAAKYDKYSTLINGQADKDVEDFLNGDRDFDDLSREVRKYQRLSDEITYKSIKVLRLGMFEVHCDELIRALAKKADQCCNKLLARMSKDHQTANKALCEEYETIAEKALTTPANTHELMEIKAFVEKAENLTMQELQEKLNAAKNRLLFLVDYASFSPPEMRLNSKTFTWHGRMPTIFEEHRVIEKEKKQQYEEALKLKRERFIEELDSYGKQVEELSNLGEISEVSKYLKRAQGLDEKLQKALEKIEAFNAEEEAFGWEMTQYPQRMTTINTLKPYYSLYELTVDFNNKYKEWMDGPMHNVDPDQVDADVGNFWRQLYKLEKGFSDAPNPKKIATKTKTKVEEFKEHLPLVQTLFNPGLRERHWDQISEIVGYQLRPEDDMCLNKLVDMSLESYIPKFENISEAASKEFSLEKAMEKMKNEWEPVEFTLIPYRETGTNILSAVDDIQLQLDDHIVKTQTMRGSPFIKPFEDQIKEWERKLVTLQDILDEWLKVQATWLYLEPIFSSPDIMAQMPEEGRRFATVDKNWRDIMKQAVNDKHVLAVLDIDKMLEKLKKSNELLELIQKGLNDYLEKKRLYFPRFFFLSNDELLEILSETKDPKRVQPHLKKCFEGIATLEFTDVLDITHMKSSEGEVVELRDVISTSKARGQVEKWLLELESDMISSLHKVIGEAIDAYKKEPRGEWVKSWPGQAVLCVTQLYWTNFVHEAIRAGGSALADYLQLNNKQIEEIVTMVRGKLNKQNRVSLQALIVLDVHARDVLTNLVQKNISSENDFEWLSQMRYYWEENNMITRMINSMLKYGYEYLGNTGRLVITPLTDRCYRTLFGALHLHLGGAPEGPAGTGKTETTKDLAKAVAKQCVVFNCSDGLDYIALGKFFKGLASCGAWSCFDEFNRIDLEVLSVVAQQILTIQRGILSGSETLVFEGTEIKLDPTCSVFITMNPGYAGRSELPDNLKALFRTVAMMVPDYAMIAEIVLYSCGFFNARPLAVKIVATYRLCSEQLSSQHHYDYGMRAVKSVLTAAGNLKLKYPDQDEDILMLRSIIDVNLPKFLNHDLPLFHGIASDLFPGVKLPEPDYEILNDAVEENCKKMNLQCTPFFLEKIQQIYEMMIVRHGFMIVGEPFGGKTSAYRVLAGALKDIHEKGLMEENKVQYTVINPKAITMGQLYGQFDPVSHEWSDGVLAVSYRSFAQSTTPDRKWLIFDGPVDAIWIENMNTVLDDNKKLCLMSGEIIQLANTTNLMFEPMDLEAASPATVSRCGMIYMEPLSLGWRPLVKSWMVTLPKSLTELHKKLLNEMFERFVDPCLACARKKVKELSPTTDSNLVNSLMNLIDCQLDEFQDEACIQNMEEREVCAWLECIFIFSLTWSIGGSCTQQGREMFNLLIRELFATYESSWPEMRKNLLKELAYFVNLEVDLDAEKEIGGMTEETRTKLNLLELTAGPNKPYITPLPKEGSIYDYRFAKQIEKDEIEDDFGKKYYMTKGLGKWIPWAEAIKDAPPIPKDALFNEIIVPTVDTVRYEAIMRLLVTHSKPCLFVGPTGTGKSVYIIDFLLQKLEKEVYKPNIVNFSAQTSANQTQNIVMSKLDKRRKGVFGPPLGKKAVVFVDDLNMPVREQYGAQPPIELLRQWLDHWNWYDLKDVTPIKLVDLQFIGAMGPPGGGRNPITPRFLRHLNTVTINEFDDSSMLSIFRAILDWHLMVKGFAGDFVPCIDQVVNGTLKMYKGAMDNLLPTPAKSHYLFNLRDFARVIQGVLLSAPETLEEPKAMKRLWVHEVFRVFYDRLVFDSDRSWLFNYIKEIISTELKEDFDDLFITLDQDSDGKVTEDDLRSLIYCDFADPKSDANNYVEVKDVDQLRHIVEQYLDEFNNMSRKPMNLVMFRFAIEHVSRISRVIKQPRSHALLVGVGGSGRQSLTRLAAHMADYDIFQVEISKSYTMTEWREDLKRILRKSTETDQHAVFLFSDTQIKQESFLEDINNLLNAGEVPNLFPLDEKQEICDKMRQIDKQRDKTKQTDGTPVALFNMFIQRVRDQLHVVLAMSPIGDAFRNRLRKFPSLVNCCTIDWFQSWPEDALTAVATRFLDDIEMSEEVREGCITMCKKFHTSTRVLSERFFNELERHNYVTPTSYLELISTFKTLLDKKRHEVSQARRRYQVGLEKLASAASQVSVMKQELKKLQPQLKNASEEVDVAMVKVEKESIEVAKVEKVVKAEEAVANEQAGTAQSIKDECDADLAEAMPILNSAIQALNTLTSQDIGVVRNFVAPPALVRLVLEAVCILKAIKPERVPDPAGTGKKIEDYWGPSKRMMGDMKFLESLINFDKDNIPVSIMKTIRSKYSSNPSFDPEKIKVASTAAEGLARWVLAIEKYDKVAKVVAPKKEALKQAEGELAVAMGSLNKKRAALKEVQDKLAKLQEELEANKQKKVDLENQVELVEKKLERAEQLIGGLGGEKERWSQAASDLGLKYENLTGDVLVSSGVIAYLGAFTSAFRQDQVNEWIETVKEKQIPCSAEFSLAATLGNPVEIRKWNIDGLPTDLFSVDNGIIISNARRWPLMIDPQGQANKWVKNMERTNNLHVIKLSDSDFVRTLENCIQFGTPVLMENIGEEIDPILEPLLLKQTFKQGGSICIKLGDSVIEYSHDFRFYMTTKLRNPHYLPETAVKVTLLNFMITPEGLQDQLLGIVVAKERPELEEEKNQLIVQSAENKRQLKEIEDRILQVLSASEGNILEDETAIKVLSSSKVLANEISEKQAIAEETEKKIDSTRLGYTPIAVHSTILFFSIADLANIDPMYQYSLTWFINLFIMSIENAEKSDDLEKRLSNLKDHFTYSLYSNVCRSLFEKDKLLFSFLLCVNILKHDKLVDEEEWRFLLTGGIGLENPHTNPTAWLPSTGWDEICRLDDLSKFKTIRHKFITYKDDWKGFYDSVDPQNHDLPGEFQEKLGKFQKMLVLRCLRPDKIVPAVQDFVTSNIGKKYIEPPPFDLPKSYNDSTCISPLLFVLSPGADPVNALLKFADDMGFGGAKFDSLSLGQGQGPIALKMIEKGTKEGTWVVLQNCHLAASWMPTLEKVCEELSADRTHPDFRLWLTSYPSEQFPVSILQNGVKMTNEPPKGLRFNIVRSYLSDPISDPEFFSTCTQQSAWKRMLYGLCFFHALIQERRKFGPLGWNIPYEYNETDLRISVQQLHMFLNQYDDVQYDALRYLTGECNYGGRVTDDWDRRTLLTLLKKFYTIDLVEKEKYCFDNSGLYYVPADGDYDSYIEYTKTLPLNPSPEVFGMHGNADITKDQNETRLLFDNILLTQAKASSSSGGKSTDEVVDEVAEDILKKLPKDFDTESALRKFPTSYKQSMNTVLVQEMVRFNKLLSTIRSSLQNVRKAIKGLVVMSSDLEEVVLSVLKGRIPGMWMKKSYPSLKPLGSYVNDFLARLQFLQDWYDNNAPPVFWVSGFFFTQAFLTGVQQNFARKYTIPIDLLGFDYDVLDDKDYKTAPEDGAYIKGLFVDGARWDRITKKLNESHPKVLWDTMPTIHIIPAKRSDIPERPSYKCPVYKTSERRGVLSTTGHSTNFVIGMMIPSDKPPEHWIGRGVALLCQLDN</sequence>
<dbReference type="FunFam" id="3.20.180.20:FF:000003">
    <property type="entry name" value="Dynein heavy chain 12, axonemal"/>
    <property type="match status" value="1"/>
</dbReference>
<dbReference type="FunFam" id="1.20.58.1120:FF:000005">
    <property type="entry name" value="Dynein, axonemal, heavy chain 12"/>
    <property type="match status" value="1"/>
</dbReference>
<keyword evidence="4" id="KW-0963">Cytoplasm</keyword>
<dbReference type="InterPro" id="IPR041228">
    <property type="entry name" value="Dynein_C"/>
</dbReference>
<dbReference type="SMART" id="SM00382">
    <property type="entry name" value="AAA"/>
    <property type="match status" value="3"/>
</dbReference>
<dbReference type="Pfam" id="PF12780">
    <property type="entry name" value="AAA_8"/>
    <property type="match status" value="1"/>
</dbReference>
<dbReference type="FunFam" id="1.10.8.720:FF:000001">
    <property type="entry name" value="dynein heavy chain 7, axonemal"/>
    <property type="match status" value="1"/>
</dbReference>
<dbReference type="SUPFAM" id="SSF52540">
    <property type="entry name" value="P-loop containing nucleoside triphosphate hydrolases"/>
    <property type="match status" value="4"/>
</dbReference>
<comment type="similarity">
    <text evidence="3">Belongs to the dynein heavy chain family.</text>
</comment>
<dbReference type="Gene3D" id="3.20.180.20">
    <property type="entry name" value="Dynein heavy chain, N-terminal domain 2"/>
    <property type="match status" value="1"/>
</dbReference>
<keyword evidence="13" id="KW-0505">Motor protein</keyword>
<evidence type="ECO:0000256" key="12">
    <source>
        <dbReference type="ARBA" id="ARBA00023069"/>
    </source>
</evidence>
<dbReference type="Pfam" id="PF18199">
    <property type="entry name" value="Dynein_C"/>
    <property type="match status" value="1"/>
</dbReference>
<dbReference type="FunFam" id="3.40.50.300:FF:000223">
    <property type="entry name" value="Dynein heavy chain 3, axonemal"/>
    <property type="match status" value="1"/>
</dbReference>
<dbReference type="InterPro" id="IPR024743">
    <property type="entry name" value="Dynein_HC_stalk"/>
</dbReference>
<dbReference type="Gene3D" id="1.10.287.2620">
    <property type="match status" value="1"/>
</dbReference>
<accession>A0A7I8W7H1</accession>
<dbReference type="PROSITE" id="PS50222">
    <property type="entry name" value="EF_HAND_2"/>
    <property type="match status" value="1"/>
</dbReference>
<dbReference type="Gene3D" id="1.10.8.720">
    <property type="entry name" value="Region D6 of dynein motor"/>
    <property type="match status" value="1"/>
</dbReference>
<dbReference type="Proteomes" id="UP000549394">
    <property type="component" value="Unassembled WGS sequence"/>
</dbReference>
<evidence type="ECO:0000256" key="10">
    <source>
        <dbReference type="ARBA" id="ARBA00023017"/>
    </source>
</evidence>
<dbReference type="Gene3D" id="1.10.8.710">
    <property type="match status" value="1"/>
</dbReference>
<evidence type="ECO:0000256" key="9">
    <source>
        <dbReference type="ARBA" id="ARBA00022846"/>
    </source>
</evidence>
<dbReference type="FunFam" id="1.10.287.2620:FF:000002">
    <property type="entry name" value="Dynein heavy chain 2, axonemal"/>
    <property type="match status" value="1"/>
</dbReference>
<feature type="domain" description="EF-hand" evidence="18">
    <location>
        <begin position="2275"/>
        <end position="2310"/>
    </location>
</feature>
<dbReference type="InterPro" id="IPR035699">
    <property type="entry name" value="AAA_6"/>
</dbReference>
<dbReference type="GO" id="GO:0031514">
    <property type="term" value="C:motile cilium"/>
    <property type="evidence" value="ECO:0007669"/>
    <property type="project" value="UniProtKB-SubCell"/>
</dbReference>
<evidence type="ECO:0000256" key="8">
    <source>
        <dbReference type="ARBA" id="ARBA00022840"/>
    </source>
</evidence>
<evidence type="ECO:0000256" key="4">
    <source>
        <dbReference type="ARBA" id="ARBA00022490"/>
    </source>
</evidence>
<evidence type="ECO:0000256" key="16">
    <source>
        <dbReference type="SAM" id="Coils"/>
    </source>
</evidence>
<dbReference type="Gene3D" id="1.20.920.20">
    <property type="match status" value="1"/>
</dbReference>
<keyword evidence="20" id="KW-1185">Reference proteome</keyword>
<dbReference type="GO" id="GO:0005509">
    <property type="term" value="F:calcium ion binding"/>
    <property type="evidence" value="ECO:0007669"/>
    <property type="project" value="InterPro"/>
</dbReference>
<name>A0A7I8W7H1_9ANNE</name>
<dbReference type="Gene3D" id="1.20.1270.280">
    <property type="match status" value="1"/>
</dbReference>